<reference evidence="3" key="1">
    <citation type="journal article" date="2017" name="Nat. Ecol. Evol.">
        <title>Genome expansion and lineage-specific genetic innovations in the forest pathogenic fungi Armillaria.</title>
        <authorList>
            <person name="Sipos G."/>
            <person name="Prasanna A.N."/>
            <person name="Walter M.C."/>
            <person name="O'Connor E."/>
            <person name="Balint B."/>
            <person name="Krizsan K."/>
            <person name="Kiss B."/>
            <person name="Hess J."/>
            <person name="Varga T."/>
            <person name="Slot J."/>
            <person name="Riley R."/>
            <person name="Boka B."/>
            <person name="Rigling D."/>
            <person name="Barry K."/>
            <person name="Lee J."/>
            <person name="Mihaltcheva S."/>
            <person name="LaButti K."/>
            <person name="Lipzen A."/>
            <person name="Waldron R."/>
            <person name="Moloney N.M."/>
            <person name="Sperisen C."/>
            <person name="Kredics L."/>
            <person name="Vagvoelgyi C."/>
            <person name="Patrignani A."/>
            <person name="Fitzpatrick D."/>
            <person name="Nagy I."/>
            <person name="Doyle S."/>
            <person name="Anderson J.B."/>
            <person name="Grigoriev I.V."/>
            <person name="Gueldener U."/>
            <person name="Muensterkoetter M."/>
            <person name="Nagy L.G."/>
        </authorList>
    </citation>
    <scope>NUCLEOTIDE SEQUENCE [LARGE SCALE GENOMIC DNA]</scope>
    <source>
        <strain evidence="3">Ar21-2</strain>
    </source>
</reference>
<feature type="domain" description="DUF6570" evidence="1">
    <location>
        <begin position="2"/>
        <end position="65"/>
    </location>
</feature>
<sequence>MTVLPRRPADLNGMLGIVFVGPKRSICSCLQTMFTIRKEKMWRFLWWLAKNNPLYKSNQLSQEHLKLYGDDDMIPSLEDQVFHYEPSSAGFEHHFAVEAADKAMANGDPMTLLEWMGVSDVELIKVQGRTFMTSALCNLVVKDKKKPDLIIFSGENPINEYNNPDLIMGMFPILFPYGVGGFEDPGRHVPMSFQKQANYYLDLNDHTFCYHDSFIFVAMNIFQRRQVHLHTHFTIGSSNFKHVAKEITGIRAKTLTEVAQHVEQEG</sequence>
<dbReference type="EMBL" id="KZ293672">
    <property type="protein sequence ID" value="PBK88562.1"/>
    <property type="molecule type" value="Genomic_DNA"/>
</dbReference>
<accession>A0A2H3DAX2</accession>
<organism evidence="2 3">
    <name type="scientific">Armillaria gallica</name>
    <name type="common">Bulbous honey fungus</name>
    <name type="synonym">Armillaria bulbosa</name>
    <dbReference type="NCBI Taxonomy" id="47427"/>
    <lineage>
        <taxon>Eukaryota</taxon>
        <taxon>Fungi</taxon>
        <taxon>Dikarya</taxon>
        <taxon>Basidiomycota</taxon>
        <taxon>Agaricomycotina</taxon>
        <taxon>Agaricomycetes</taxon>
        <taxon>Agaricomycetidae</taxon>
        <taxon>Agaricales</taxon>
        <taxon>Marasmiineae</taxon>
        <taxon>Physalacriaceae</taxon>
        <taxon>Armillaria</taxon>
    </lineage>
</organism>
<dbReference type="AlphaFoldDB" id="A0A2H3DAX2"/>
<name>A0A2H3DAX2_ARMGA</name>
<dbReference type="OrthoDB" id="432234at2759"/>
<dbReference type="Pfam" id="PF20209">
    <property type="entry name" value="DUF6570"/>
    <property type="match status" value="1"/>
</dbReference>
<protein>
    <recommendedName>
        <fullName evidence="1">DUF6570 domain-containing protein</fullName>
    </recommendedName>
</protein>
<dbReference type="Proteomes" id="UP000217790">
    <property type="component" value="Unassembled WGS sequence"/>
</dbReference>
<gene>
    <name evidence="2" type="ORF">ARMGADRAFT_1033920</name>
</gene>
<dbReference type="InterPro" id="IPR046700">
    <property type="entry name" value="DUF6570"/>
</dbReference>
<evidence type="ECO:0000313" key="2">
    <source>
        <dbReference type="EMBL" id="PBK88562.1"/>
    </source>
</evidence>
<dbReference type="InParanoid" id="A0A2H3DAX2"/>
<evidence type="ECO:0000313" key="3">
    <source>
        <dbReference type="Proteomes" id="UP000217790"/>
    </source>
</evidence>
<proteinExistence type="predicted"/>
<keyword evidence="3" id="KW-1185">Reference proteome</keyword>
<evidence type="ECO:0000259" key="1">
    <source>
        <dbReference type="Pfam" id="PF20209"/>
    </source>
</evidence>